<dbReference type="Gene3D" id="3.30.565.10">
    <property type="entry name" value="Histidine kinase-like ATPase, C-terminal domain"/>
    <property type="match status" value="1"/>
</dbReference>
<evidence type="ECO:0000313" key="15">
    <source>
        <dbReference type="EMBL" id="PPJ36914.1"/>
    </source>
</evidence>
<dbReference type="RefSeq" id="WP_104379989.1">
    <property type="nucleotide sequence ID" value="NZ_PSZC01000011.1"/>
</dbReference>
<dbReference type="InterPro" id="IPR003660">
    <property type="entry name" value="HAMP_dom"/>
</dbReference>
<dbReference type="CDD" id="cd00075">
    <property type="entry name" value="HATPase"/>
    <property type="match status" value="1"/>
</dbReference>
<evidence type="ECO:0000256" key="3">
    <source>
        <dbReference type="ARBA" id="ARBA00012438"/>
    </source>
</evidence>
<dbReference type="PROSITE" id="PS50885">
    <property type="entry name" value="HAMP"/>
    <property type="match status" value="1"/>
</dbReference>
<keyword evidence="9" id="KW-0902">Two-component regulatory system</keyword>
<comment type="caution">
    <text evidence="15">The sequence shown here is derived from an EMBL/GenBank/DDBJ whole genome shotgun (WGS) entry which is preliminary data.</text>
</comment>
<keyword evidence="8 12" id="KW-1133">Transmembrane helix</keyword>
<gene>
    <name evidence="15" type="ORF">C5E45_16850</name>
</gene>
<keyword evidence="5" id="KW-0808">Transferase</keyword>
<evidence type="ECO:0000259" key="13">
    <source>
        <dbReference type="PROSITE" id="PS50109"/>
    </source>
</evidence>
<comment type="catalytic activity">
    <reaction evidence="1">
        <text>ATP + protein L-histidine = ADP + protein N-phospho-L-histidine.</text>
        <dbReference type="EC" id="2.7.13.3"/>
    </reaction>
</comment>
<dbReference type="InterPro" id="IPR003594">
    <property type="entry name" value="HATPase_dom"/>
</dbReference>
<keyword evidence="4" id="KW-0597">Phosphoprotein</keyword>
<dbReference type="InterPro" id="IPR003661">
    <property type="entry name" value="HisK_dim/P_dom"/>
</dbReference>
<dbReference type="SUPFAM" id="SSF158472">
    <property type="entry name" value="HAMP domain-like"/>
    <property type="match status" value="1"/>
</dbReference>
<dbReference type="InterPro" id="IPR036890">
    <property type="entry name" value="HATPase_C_sf"/>
</dbReference>
<dbReference type="PANTHER" id="PTHR45436:SF5">
    <property type="entry name" value="SENSOR HISTIDINE KINASE TRCS"/>
    <property type="match status" value="1"/>
</dbReference>
<evidence type="ECO:0000256" key="9">
    <source>
        <dbReference type="ARBA" id="ARBA00023012"/>
    </source>
</evidence>
<evidence type="ECO:0000256" key="5">
    <source>
        <dbReference type="ARBA" id="ARBA00022679"/>
    </source>
</evidence>
<evidence type="ECO:0000256" key="10">
    <source>
        <dbReference type="ARBA" id="ARBA00023136"/>
    </source>
</evidence>
<evidence type="ECO:0000256" key="2">
    <source>
        <dbReference type="ARBA" id="ARBA00004236"/>
    </source>
</evidence>
<dbReference type="Gene3D" id="1.10.287.130">
    <property type="match status" value="1"/>
</dbReference>
<dbReference type="EC" id="2.7.13.3" evidence="3"/>
<dbReference type="CDD" id="cd00082">
    <property type="entry name" value="HisKA"/>
    <property type="match status" value="1"/>
</dbReference>
<dbReference type="CDD" id="cd06225">
    <property type="entry name" value="HAMP"/>
    <property type="match status" value="1"/>
</dbReference>
<evidence type="ECO:0000256" key="8">
    <source>
        <dbReference type="ARBA" id="ARBA00022989"/>
    </source>
</evidence>
<dbReference type="GO" id="GO:0005886">
    <property type="term" value="C:plasma membrane"/>
    <property type="evidence" value="ECO:0007669"/>
    <property type="project" value="UniProtKB-SubCell"/>
</dbReference>
<keyword evidence="6 12" id="KW-0812">Transmembrane</keyword>
<keyword evidence="7 15" id="KW-0418">Kinase</keyword>
<dbReference type="Pfam" id="PF00672">
    <property type="entry name" value="HAMP"/>
    <property type="match status" value="1"/>
</dbReference>
<dbReference type="Pfam" id="PF00512">
    <property type="entry name" value="HisKA"/>
    <property type="match status" value="1"/>
</dbReference>
<evidence type="ECO:0000256" key="4">
    <source>
        <dbReference type="ARBA" id="ARBA00022553"/>
    </source>
</evidence>
<dbReference type="SMART" id="SM00388">
    <property type="entry name" value="HisKA"/>
    <property type="match status" value="1"/>
</dbReference>
<feature type="region of interest" description="Disordered" evidence="11">
    <location>
        <begin position="1"/>
        <end position="45"/>
    </location>
</feature>
<dbReference type="InterPro" id="IPR005467">
    <property type="entry name" value="His_kinase_dom"/>
</dbReference>
<dbReference type="Gene3D" id="6.10.340.10">
    <property type="match status" value="1"/>
</dbReference>
<evidence type="ECO:0000256" key="7">
    <source>
        <dbReference type="ARBA" id="ARBA00022777"/>
    </source>
</evidence>
<evidence type="ECO:0000259" key="14">
    <source>
        <dbReference type="PROSITE" id="PS50885"/>
    </source>
</evidence>
<keyword evidence="10 12" id="KW-0472">Membrane</keyword>
<dbReference type="InterPro" id="IPR036097">
    <property type="entry name" value="HisK_dim/P_sf"/>
</dbReference>
<feature type="region of interest" description="Disordered" evidence="11">
    <location>
        <begin position="505"/>
        <end position="527"/>
    </location>
</feature>
<dbReference type="PROSITE" id="PS50109">
    <property type="entry name" value="HIS_KIN"/>
    <property type="match status" value="1"/>
</dbReference>
<organism evidence="15 16">
    <name type="scientific">Nocardia nova</name>
    <dbReference type="NCBI Taxonomy" id="37330"/>
    <lineage>
        <taxon>Bacteria</taxon>
        <taxon>Bacillati</taxon>
        <taxon>Actinomycetota</taxon>
        <taxon>Actinomycetes</taxon>
        <taxon>Mycobacteriales</taxon>
        <taxon>Nocardiaceae</taxon>
        <taxon>Nocardia</taxon>
    </lineage>
</organism>
<dbReference type="SMART" id="SM00387">
    <property type="entry name" value="HATPase_c"/>
    <property type="match status" value="1"/>
</dbReference>
<dbReference type="AlphaFoldDB" id="A0A2S6ANX5"/>
<dbReference type="InterPro" id="IPR004358">
    <property type="entry name" value="Sig_transdc_His_kin-like_C"/>
</dbReference>
<name>A0A2S6ANX5_9NOCA</name>
<dbReference type="Pfam" id="PF02518">
    <property type="entry name" value="HATPase_c"/>
    <property type="match status" value="1"/>
</dbReference>
<feature type="compositionally biased region" description="Low complexity" evidence="11">
    <location>
        <begin position="1"/>
        <end position="12"/>
    </location>
</feature>
<dbReference type="GO" id="GO:0000155">
    <property type="term" value="F:phosphorelay sensor kinase activity"/>
    <property type="evidence" value="ECO:0007669"/>
    <property type="project" value="InterPro"/>
</dbReference>
<dbReference type="EMBL" id="PSZC01000011">
    <property type="protein sequence ID" value="PPJ36914.1"/>
    <property type="molecule type" value="Genomic_DNA"/>
</dbReference>
<dbReference type="PRINTS" id="PR00344">
    <property type="entry name" value="BCTRLSENSOR"/>
</dbReference>
<dbReference type="InterPro" id="IPR050428">
    <property type="entry name" value="TCS_sensor_his_kinase"/>
</dbReference>
<dbReference type="SMART" id="SM00304">
    <property type="entry name" value="HAMP"/>
    <property type="match status" value="1"/>
</dbReference>
<dbReference type="SUPFAM" id="SSF55874">
    <property type="entry name" value="ATPase domain of HSP90 chaperone/DNA topoisomerase II/histidine kinase"/>
    <property type="match status" value="1"/>
</dbReference>
<accession>A0A2S6ANX5</accession>
<feature type="domain" description="HAMP" evidence="14">
    <location>
        <begin position="201"/>
        <end position="254"/>
    </location>
</feature>
<dbReference type="Proteomes" id="UP000239874">
    <property type="component" value="Unassembled WGS sequence"/>
</dbReference>
<dbReference type="PANTHER" id="PTHR45436">
    <property type="entry name" value="SENSOR HISTIDINE KINASE YKOH"/>
    <property type="match status" value="1"/>
</dbReference>
<feature type="domain" description="Histidine kinase" evidence="13">
    <location>
        <begin position="269"/>
        <end position="508"/>
    </location>
</feature>
<protein>
    <recommendedName>
        <fullName evidence="3">histidine kinase</fullName>
        <ecNumber evidence="3">2.7.13.3</ecNumber>
    </recommendedName>
</protein>
<comment type="subcellular location">
    <subcellularLocation>
        <location evidence="2">Cell membrane</location>
    </subcellularLocation>
</comment>
<evidence type="ECO:0000313" key="16">
    <source>
        <dbReference type="Proteomes" id="UP000239874"/>
    </source>
</evidence>
<proteinExistence type="predicted"/>
<dbReference type="SUPFAM" id="SSF47384">
    <property type="entry name" value="Homodimeric domain of signal transducing histidine kinase"/>
    <property type="match status" value="1"/>
</dbReference>
<evidence type="ECO:0000256" key="11">
    <source>
        <dbReference type="SAM" id="MobiDB-lite"/>
    </source>
</evidence>
<evidence type="ECO:0000256" key="1">
    <source>
        <dbReference type="ARBA" id="ARBA00000085"/>
    </source>
</evidence>
<feature type="transmembrane region" description="Helical" evidence="12">
    <location>
        <begin position="60"/>
        <end position="83"/>
    </location>
</feature>
<evidence type="ECO:0000256" key="12">
    <source>
        <dbReference type="SAM" id="Phobius"/>
    </source>
</evidence>
<evidence type="ECO:0000256" key="6">
    <source>
        <dbReference type="ARBA" id="ARBA00022692"/>
    </source>
</evidence>
<feature type="transmembrane region" description="Helical" evidence="12">
    <location>
        <begin position="177"/>
        <end position="200"/>
    </location>
</feature>
<sequence length="527" mass="55592">MSGNPDDIAAAPPGRPDDAGFPLSGSQPGRDRPSPPAAAEPESRTLPTISLRRRVTVTAAAVSGLALIVVALAVHSLFAIVVARSENTVLTDRVQLARQLAQQNTPPTELIARLDNRSVRARLILADGSVYGSLSPRHVGDGSARTRTITLAGGAVDRARLTLQVDTPLLDKLRSRLGLVLIGVTATAIVIITAALWFGLRRALAPLDSMTRLAREIAHGGRGRRLSPARTDTELGRTASAFDEMLDALEGAEVRARASEQQMRAFVGDAAHELRTPIAGIKAMAEAVLHQPADIDTEEREHMYLLLVREAQRAGRLVEDLLDMARIDAGLTLHPQSVDLHDLVRIQLDRMRVLNPDIDVRLAGRPVRALVDPERVGQVLVNLLANACQAMGPGGTVSVTVAGPATPDHEPGGDPHAIAAPTGPHGMAPVAEIRVADTGPGVPASEREHIFDRLVRLDAARDRRRDGAGMGLAIARGIARAHGGDLRCVEPPPGTTGAVFVLTLPPAPPPAGAHPSRAGSAEGRPPC</sequence>
<reference evidence="15 16" key="1">
    <citation type="submission" date="2018-02" db="EMBL/GenBank/DDBJ databases">
        <title>8 Nocardia nova and 1 Nocardia cyriacigeorgica strain used for evolution to TMP-SMX.</title>
        <authorList>
            <person name="Mehta H."/>
            <person name="Weng J."/>
            <person name="Shamoo Y."/>
        </authorList>
    </citation>
    <scope>NUCLEOTIDE SEQUENCE [LARGE SCALE GENOMIC DNA]</scope>
    <source>
        <strain evidence="15 16">MDA3139</strain>
    </source>
</reference>